<evidence type="ECO:0000256" key="2">
    <source>
        <dbReference type="ARBA" id="ARBA00022723"/>
    </source>
</evidence>
<keyword evidence="11" id="KW-1185">Reference proteome</keyword>
<feature type="binding site" evidence="7">
    <location>
        <position position="105"/>
    </location>
    <ligand>
        <name>Zn(2+)</name>
        <dbReference type="ChEBI" id="CHEBI:29105"/>
    </ligand>
</feature>
<keyword evidence="2 7" id="KW-0479">Metal-binding</keyword>
<dbReference type="NCBIfam" id="TIGR03838">
    <property type="entry name" value="queuosine_YadB"/>
    <property type="match status" value="1"/>
</dbReference>
<comment type="caution">
    <text evidence="10">The sequence shown here is derived from an EMBL/GenBank/DDBJ whole genome shotgun (WGS) entry which is preliminary data.</text>
</comment>
<feature type="binding site" evidence="7">
    <location>
        <position position="208"/>
    </location>
    <ligand>
        <name>L-glutamate</name>
        <dbReference type="ChEBI" id="CHEBI:29985"/>
    </ligand>
</feature>
<dbReference type="InterPro" id="IPR000924">
    <property type="entry name" value="Glu/Gln-tRNA-synth"/>
</dbReference>
<evidence type="ECO:0000256" key="8">
    <source>
        <dbReference type="RuleBase" id="RU363037"/>
    </source>
</evidence>
<feature type="binding site" evidence="7">
    <location>
        <position position="129"/>
    </location>
    <ligand>
        <name>Zn(2+)</name>
        <dbReference type="ChEBI" id="CHEBI:29105"/>
    </ligand>
</feature>
<feature type="binding site" evidence="7">
    <location>
        <position position="103"/>
    </location>
    <ligand>
        <name>Zn(2+)</name>
        <dbReference type="ChEBI" id="CHEBI:29105"/>
    </ligand>
</feature>
<protein>
    <recommendedName>
        <fullName evidence="7">Glutamyl-Q tRNA(Asp) synthetase</fullName>
        <shortName evidence="7">Glu-Q-RSs</shortName>
        <ecNumber evidence="7">6.1.1.-</ecNumber>
    </recommendedName>
</protein>
<evidence type="ECO:0000313" key="10">
    <source>
        <dbReference type="EMBL" id="MEF7613946.1"/>
    </source>
</evidence>
<feature type="short sequence motif" description="'KMSKS' region" evidence="7">
    <location>
        <begin position="246"/>
        <end position="250"/>
    </location>
</feature>
<keyword evidence="1 7" id="KW-0436">Ligase</keyword>
<evidence type="ECO:0000256" key="4">
    <source>
        <dbReference type="ARBA" id="ARBA00022833"/>
    </source>
</evidence>
<dbReference type="EMBL" id="JAZIBG010000020">
    <property type="protein sequence ID" value="MEF7613946.1"/>
    <property type="molecule type" value="Genomic_DNA"/>
</dbReference>
<dbReference type="EC" id="6.1.1.-" evidence="7"/>
<organism evidence="10 11">
    <name type="scientific">Aquincola agrisoli</name>
    <dbReference type="NCBI Taxonomy" id="3119538"/>
    <lineage>
        <taxon>Bacteria</taxon>
        <taxon>Pseudomonadati</taxon>
        <taxon>Pseudomonadota</taxon>
        <taxon>Betaproteobacteria</taxon>
        <taxon>Burkholderiales</taxon>
        <taxon>Sphaerotilaceae</taxon>
        <taxon>Aquincola</taxon>
    </lineage>
</organism>
<comment type="function">
    <text evidence="7">Catalyzes the tRNA-independent activation of glutamate in presence of ATP and the subsequent transfer of glutamate onto a tRNA(Asp). Glutamate is transferred on the 2-amino-5-(4,5-dihydroxy-2-cyclopenten-1-yl) moiety of the queuosine in the wobble position of the QUC anticodon.</text>
</comment>
<dbReference type="GO" id="GO:0004818">
    <property type="term" value="F:glutamate-tRNA ligase activity"/>
    <property type="evidence" value="ECO:0007669"/>
    <property type="project" value="TreeGrafter"/>
</dbReference>
<feature type="short sequence motif" description="'HIGH' region" evidence="7">
    <location>
        <begin position="14"/>
        <end position="24"/>
    </location>
</feature>
<dbReference type="GO" id="GO:0005524">
    <property type="term" value="F:ATP binding"/>
    <property type="evidence" value="ECO:0007669"/>
    <property type="project" value="UniProtKB-KW"/>
</dbReference>
<dbReference type="GO" id="GO:0008270">
    <property type="term" value="F:zinc ion binding"/>
    <property type="evidence" value="ECO:0007669"/>
    <property type="project" value="UniProtKB-UniRule"/>
</dbReference>
<dbReference type="AlphaFoldDB" id="A0AAW9Q280"/>
<dbReference type="HAMAP" id="MF_01428">
    <property type="entry name" value="Glu_Q_tRNA_synth"/>
    <property type="match status" value="1"/>
</dbReference>
<reference evidence="10 11" key="1">
    <citation type="submission" date="2024-02" db="EMBL/GenBank/DDBJ databases">
        <title>Genome sequence of Aquincola sp. MAHUQ-54.</title>
        <authorList>
            <person name="Huq M.A."/>
        </authorList>
    </citation>
    <scope>NUCLEOTIDE SEQUENCE [LARGE SCALE GENOMIC DNA]</scope>
    <source>
        <strain evidence="10 11">MAHUQ-54</strain>
    </source>
</reference>
<feature type="domain" description="Glutamyl/glutaminyl-tRNA synthetase class Ib catalytic" evidence="9">
    <location>
        <begin position="9"/>
        <end position="253"/>
    </location>
</feature>
<dbReference type="InterPro" id="IPR014729">
    <property type="entry name" value="Rossmann-like_a/b/a_fold"/>
</dbReference>
<gene>
    <name evidence="10" type="primary">gluQRS</name>
    <name evidence="7" type="synonym">gluQ</name>
    <name evidence="10" type="ORF">V4F39_08495</name>
</gene>
<proteinExistence type="inferred from homology"/>
<evidence type="ECO:0000256" key="5">
    <source>
        <dbReference type="ARBA" id="ARBA00022840"/>
    </source>
</evidence>
<feature type="binding site" evidence="7">
    <location>
        <begin position="11"/>
        <end position="15"/>
    </location>
    <ligand>
        <name>L-glutamate</name>
        <dbReference type="ChEBI" id="CHEBI:29985"/>
    </ligand>
</feature>
<evidence type="ECO:0000256" key="7">
    <source>
        <dbReference type="HAMAP-Rule" id="MF_01428"/>
    </source>
</evidence>
<dbReference type="GO" id="GO:0006424">
    <property type="term" value="P:glutamyl-tRNA aminoacylation"/>
    <property type="evidence" value="ECO:0007669"/>
    <property type="project" value="InterPro"/>
</dbReference>
<dbReference type="GO" id="GO:0005829">
    <property type="term" value="C:cytosol"/>
    <property type="evidence" value="ECO:0007669"/>
    <property type="project" value="TreeGrafter"/>
</dbReference>
<evidence type="ECO:0000256" key="6">
    <source>
        <dbReference type="ARBA" id="ARBA00023146"/>
    </source>
</evidence>
<keyword evidence="3 7" id="KW-0547">Nucleotide-binding</keyword>
<dbReference type="SUPFAM" id="SSF52374">
    <property type="entry name" value="Nucleotidylyl transferase"/>
    <property type="match status" value="1"/>
</dbReference>
<dbReference type="NCBIfam" id="NF004313">
    <property type="entry name" value="PRK05710.1-2"/>
    <property type="match status" value="1"/>
</dbReference>
<dbReference type="Proteomes" id="UP001336250">
    <property type="component" value="Unassembled WGS sequence"/>
</dbReference>
<feature type="binding site" evidence="7">
    <location>
        <position position="47"/>
    </location>
    <ligand>
        <name>L-glutamate</name>
        <dbReference type="ChEBI" id="CHEBI:29985"/>
    </ligand>
</feature>
<accession>A0AAW9Q280</accession>
<evidence type="ECO:0000256" key="1">
    <source>
        <dbReference type="ARBA" id="ARBA00022598"/>
    </source>
</evidence>
<evidence type="ECO:0000256" key="3">
    <source>
        <dbReference type="ARBA" id="ARBA00022741"/>
    </source>
</evidence>
<evidence type="ECO:0000313" key="11">
    <source>
        <dbReference type="Proteomes" id="UP001336250"/>
    </source>
</evidence>
<feature type="binding site" evidence="7">
    <location>
        <position position="249"/>
    </location>
    <ligand>
        <name>ATP</name>
        <dbReference type="ChEBI" id="CHEBI:30616"/>
    </ligand>
</feature>
<keyword evidence="6 7" id="KW-0030">Aminoacyl-tRNA synthetase</keyword>
<keyword evidence="4 7" id="KW-0862">Zinc</keyword>
<dbReference type="PRINTS" id="PR00987">
    <property type="entry name" value="TRNASYNTHGLU"/>
</dbReference>
<dbReference type="NCBIfam" id="NF004314">
    <property type="entry name" value="PRK05710.1-3"/>
    <property type="match status" value="1"/>
</dbReference>
<dbReference type="InterPro" id="IPR049940">
    <property type="entry name" value="GluQ/Sye"/>
</dbReference>
<dbReference type="NCBIfam" id="NF004315">
    <property type="entry name" value="PRK05710.1-4"/>
    <property type="match status" value="1"/>
</dbReference>
<comment type="similarity">
    <text evidence="7">Belongs to the class-I aminoacyl-tRNA synthetase family. GluQ subfamily.</text>
</comment>
<keyword evidence="5 7" id="KW-0067">ATP-binding</keyword>
<dbReference type="InterPro" id="IPR020058">
    <property type="entry name" value="Glu/Gln-tRNA-synth_Ib_cat-dom"/>
</dbReference>
<feature type="binding site" evidence="7">
    <location>
        <position position="190"/>
    </location>
    <ligand>
        <name>L-glutamate</name>
        <dbReference type="ChEBI" id="CHEBI:29985"/>
    </ligand>
</feature>
<dbReference type="RefSeq" id="WP_332288886.1">
    <property type="nucleotide sequence ID" value="NZ_JAZIBG010000020.1"/>
</dbReference>
<dbReference type="Pfam" id="PF00749">
    <property type="entry name" value="tRNA-synt_1c"/>
    <property type="match status" value="1"/>
</dbReference>
<sequence length="306" mass="33160">MPRTAPGYRGRFAPSPTGLLHAGSLVAALASWLDARAHRGRWLVRIEDVDTPRCVPGADPSILQQLERLGLQPDEPPWWQSLRGDAYAAALERLRLHGMAYPCGCTRKEIEAALVAQGRAPAKHGELVYPGTCRHGLHGRPARAWRVRCGTDESPVAIDWHDRRLGPQHQDLTHAVGDFVVRRADGLWAYQLAVVVDDAAQRITDVVRGEDLADNTPRQIHLQRLLGLPLPRYLHTPLVLAPDGDKLSKQNGAAPLRLETPADVLQALRAAAATLGLGSVATASTGSREAWLADATAAWARVSGLA</sequence>
<dbReference type="PANTHER" id="PTHR43311:SF1">
    <property type="entry name" value="GLUTAMYL-Q TRNA(ASP) SYNTHETASE"/>
    <property type="match status" value="1"/>
</dbReference>
<evidence type="ECO:0000259" key="9">
    <source>
        <dbReference type="Pfam" id="PF00749"/>
    </source>
</evidence>
<keyword evidence="8" id="KW-0648">Protein biosynthesis</keyword>
<dbReference type="Gene3D" id="3.40.50.620">
    <property type="entry name" value="HUPs"/>
    <property type="match status" value="1"/>
</dbReference>
<name>A0AAW9Q280_9BURK</name>
<dbReference type="PANTHER" id="PTHR43311">
    <property type="entry name" value="GLUTAMATE--TRNA LIGASE"/>
    <property type="match status" value="1"/>
</dbReference>
<feature type="binding site" evidence="7">
    <location>
        <position position="133"/>
    </location>
    <ligand>
        <name>Zn(2+)</name>
        <dbReference type="ChEBI" id="CHEBI:29105"/>
    </ligand>
</feature>
<dbReference type="InterPro" id="IPR022380">
    <property type="entry name" value="Glu-Q_tRNA(Asp)_Synthase"/>
</dbReference>
<dbReference type="GO" id="GO:0006400">
    <property type="term" value="P:tRNA modification"/>
    <property type="evidence" value="ECO:0007669"/>
    <property type="project" value="InterPro"/>
</dbReference>
<comment type="cofactor">
    <cofactor evidence="7">
        <name>Zn(2+)</name>
        <dbReference type="ChEBI" id="CHEBI:29105"/>
    </cofactor>
    <text evidence="7">Binds 1 zinc ion per subunit.</text>
</comment>